<keyword evidence="2" id="KW-1185">Reference proteome</keyword>
<gene>
    <name evidence="1" type="ORF">M8818_004693</name>
</gene>
<organism evidence="1 2">
    <name type="scientific">Zalaria obscura</name>
    <dbReference type="NCBI Taxonomy" id="2024903"/>
    <lineage>
        <taxon>Eukaryota</taxon>
        <taxon>Fungi</taxon>
        <taxon>Dikarya</taxon>
        <taxon>Ascomycota</taxon>
        <taxon>Pezizomycotina</taxon>
        <taxon>Dothideomycetes</taxon>
        <taxon>Dothideomycetidae</taxon>
        <taxon>Dothideales</taxon>
        <taxon>Zalariaceae</taxon>
        <taxon>Zalaria</taxon>
    </lineage>
</organism>
<dbReference type="EMBL" id="JAMKPW020000022">
    <property type="protein sequence ID" value="KAK8206858.1"/>
    <property type="molecule type" value="Genomic_DNA"/>
</dbReference>
<proteinExistence type="predicted"/>
<comment type="caution">
    <text evidence="1">The sequence shown here is derived from an EMBL/GenBank/DDBJ whole genome shotgun (WGS) entry which is preliminary data.</text>
</comment>
<name>A0ACC3SCB7_9PEZI</name>
<sequence length="853" mass="93600">MDCCPELEVGLPSAASVLSGPRCLFAEFVRHLRSTCQSKSRSMLRTCIARGSALSHDVRRPLISTGSKLAANRTVAATHRCISEYHVSSEPTWLSTRPATREPPPSGLRYYSSKHNSRSKKKPGRKERVAQVRCSRAEIQPLADETKHVPAYVDTLIELRVALDNSDVQGVIKCYSALQGDFKLGEEDVAAIAQVVHFALRQRSGKEKKKGPTELLAFVDTLVADIKSKVLPPSPEAHLHLLATFKEAEAFDKGSEFWEWLVKQTDDYVSPSVYGAAIELLAARGRPAEETEDFYIQALKRFPGTFNEYHLSPDAILTDRSQPTITKGIPITLLQGILTARLLRGDTRDAYLALDTAFRLYPTQVPPRFITLFITERPVSEGYKVFMMACRSGVIPGPDGLRTLLSKLRDAVEAGKTTNATALRAMLISAYSYAAAGGTLTPNSLTEVVIACTSVLQERAFVRCTSTDLREITDAVLALLPKIFEIWARHGARPGVAIFNTIITNIAGKGKRKEVFQTALSDMEALGLEQTLVTHRSILTAAGDLQDKEMLQRAWTRLVQFREASGGPVEISDWNILAKAANKADCQEFVQQQIKELAHMVTPGIVSRIAGRLQERVNSPDAEAAKPRIEEMKTLLLSLRRDVEVANDRLLANPIRDFCHEPIPISLGAISAGLPAEAEARMRSVYDEMTTDPATRIPKPADSEPTAEEPEDASDDAANAEDAVKSETEHFLETEVSTTDTLEPASPAIAPTGYPLDELRYQNWKTITQLLSESQMSDSRYRDAVDEAIKKGVKPPKRDLGVTEVGTGSKGLGVGLSDFRDEGEVVEESGAGGDEGAVSLGREEVMRLRRRAV</sequence>
<reference evidence="1" key="1">
    <citation type="submission" date="2024-02" db="EMBL/GenBank/DDBJ databases">
        <title>Metagenome Assembled Genome of Zalaria obscura JY119.</title>
        <authorList>
            <person name="Vighnesh L."/>
            <person name="Jagadeeshwari U."/>
            <person name="Venkata Ramana C."/>
            <person name="Sasikala C."/>
        </authorList>
    </citation>
    <scope>NUCLEOTIDE SEQUENCE</scope>
    <source>
        <strain evidence="1">JY119</strain>
    </source>
</reference>
<dbReference type="Proteomes" id="UP001320706">
    <property type="component" value="Unassembled WGS sequence"/>
</dbReference>
<evidence type="ECO:0000313" key="2">
    <source>
        <dbReference type="Proteomes" id="UP001320706"/>
    </source>
</evidence>
<protein>
    <submittedName>
        <fullName evidence="1">Uncharacterized protein</fullName>
    </submittedName>
</protein>
<evidence type="ECO:0000313" key="1">
    <source>
        <dbReference type="EMBL" id="KAK8206858.1"/>
    </source>
</evidence>
<accession>A0ACC3SCB7</accession>